<dbReference type="PROSITE" id="PS50263">
    <property type="entry name" value="CN_HYDROLASE"/>
    <property type="match status" value="1"/>
</dbReference>
<sequence length="328" mass="35572">MGGHEIALSVCYDVDFPEHAAAAASDGTTVYVNSGAYFPGSEQRRALRYATRALDNGMYVLFGGLTGEFVGGSAVYDPLGQPIARIGREAGLAIADIDPAAVHQARDSQRAWADRRSTLGQRHRTDLRHPAVQLHTGPPNHYLGADAVIETDHADVIALGKRLRDEHSDDISLARAAFNWVRDNIAHAYDTQDHRLTLTASQVLAAGVGLCNAKSNLLAAVLRSQGIPTGLCYQRLGDPEDGRVLHGLVAIYLDGAWHRQDPRGNKDGIDARFSLDTEQLAHVIDEAKGERVYPHVYVSTADEVVNALQDAEDILTCPLPTELSTQRD</sequence>
<proteinExistence type="inferred from homology"/>
<dbReference type="Pfam" id="PF01841">
    <property type="entry name" value="Transglut_core"/>
    <property type="match status" value="1"/>
</dbReference>
<dbReference type="SUPFAM" id="SSF56317">
    <property type="entry name" value="Carbon-nitrogen hydrolase"/>
    <property type="match status" value="1"/>
</dbReference>
<gene>
    <name evidence="3" type="ORF">FHU41_000102</name>
</gene>
<dbReference type="GO" id="GO:0008233">
    <property type="term" value="F:peptidase activity"/>
    <property type="evidence" value="ECO:0007669"/>
    <property type="project" value="UniProtKB-KW"/>
</dbReference>
<comment type="caution">
    <text evidence="3">The sequence shown here is derived from an EMBL/GenBank/DDBJ whole genome shotgun (WGS) entry which is preliminary data.</text>
</comment>
<dbReference type="CDD" id="cd07197">
    <property type="entry name" value="nitrilase"/>
    <property type="match status" value="1"/>
</dbReference>
<dbReference type="InterPro" id="IPR036526">
    <property type="entry name" value="C-N_Hydrolase_sf"/>
</dbReference>
<dbReference type="Proteomes" id="UP000521748">
    <property type="component" value="Unassembled WGS sequence"/>
</dbReference>
<reference evidence="3 4" key="1">
    <citation type="submission" date="2020-07" db="EMBL/GenBank/DDBJ databases">
        <title>Sequencing the genomes of 1000 actinobacteria strains.</title>
        <authorList>
            <person name="Klenk H.-P."/>
        </authorList>
    </citation>
    <scope>NUCLEOTIDE SEQUENCE [LARGE SCALE GENOMIC DNA]</scope>
    <source>
        <strain evidence="3 4">DSM 102047</strain>
    </source>
</reference>
<keyword evidence="4" id="KW-1185">Reference proteome</keyword>
<dbReference type="AlphaFoldDB" id="A0A7Y9LQT5"/>
<dbReference type="GO" id="GO:0006508">
    <property type="term" value="P:proteolysis"/>
    <property type="evidence" value="ECO:0007669"/>
    <property type="project" value="UniProtKB-KW"/>
</dbReference>
<evidence type="ECO:0000313" key="3">
    <source>
        <dbReference type="EMBL" id="NYE93881.1"/>
    </source>
</evidence>
<dbReference type="InterPro" id="IPR002931">
    <property type="entry name" value="Transglutaminase-like"/>
</dbReference>
<dbReference type="PANTHER" id="PTHR33490">
    <property type="entry name" value="BLR5614 PROTEIN-RELATED"/>
    <property type="match status" value="1"/>
</dbReference>
<dbReference type="PANTHER" id="PTHR33490:SF3">
    <property type="entry name" value="CONSERVED INTEGRAL MEMBRANE PROTEIN"/>
    <property type="match status" value="1"/>
</dbReference>
<feature type="domain" description="CN hydrolase" evidence="2">
    <location>
        <begin position="1"/>
        <end position="99"/>
    </location>
</feature>
<protein>
    <submittedName>
        <fullName evidence="3">Transglutaminase-like putative cysteine protease</fullName>
    </submittedName>
</protein>
<dbReference type="InterPro" id="IPR003010">
    <property type="entry name" value="C-N_Hydrolase"/>
</dbReference>
<dbReference type="SUPFAM" id="SSF54001">
    <property type="entry name" value="Cysteine proteinases"/>
    <property type="match status" value="1"/>
</dbReference>
<evidence type="ECO:0000256" key="1">
    <source>
        <dbReference type="ARBA" id="ARBA00010613"/>
    </source>
</evidence>
<organism evidence="3 4">
    <name type="scientific">Psychromicrobium silvestre</name>
    <dbReference type="NCBI Taxonomy" id="1645614"/>
    <lineage>
        <taxon>Bacteria</taxon>
        <taxon>Bacillati</taxon>
        <taxon>Actinomycetota</taxon>
        <taxon>Actinomycetes</taxon>
        <taxon>Micrococcales</taxon>
        <taxon>Micrococcaceae</taxon>
        <taxon>Psychromicrobium</taxon>
    </lineage>
</organism>
<keyword evidence="3" id="KW-0645">Protease</keyword>
<keyword evidence="3" id="KW-0378">Hydrolase</keyword>
<name>A0A7Y9LQT5_9MICC</name>
<dbReference type="EMBL" id="JACBYQ010000001">
    <property type="protein sequence ID" value="NYE93881.1"/>
    <property type="molecule type" value="Genomic_DNA"/>
</dbReference>
<dbReference type="InterPro" id="IPR001110">
    <property type="entry name" value="UPF0012_CS"/>
</dbReference>
<dbReference type="Gene3D" id="3.60.110.10">
    <property type="entry name" value="Carbon-nitrogen hydrolase"/>
    <property type="match status" value="1"/>
</dbReference>
<evidence type="ECO:0000259" key="2">
    <source>
        <dbReference type="PROSITE" id="PS50263"/>
    </source>
</evidence>
<dbReference type="Gene3D" id="3.10.620.30">
    <property type="match status" value="1"/>
</dbReference>
<comment type="similarity">
    <text evidence="1">Belongs to the carbon-nitrogen hydrolase superfamily. NIT1/NIT2 family.</text>
</comment>
<dbReference type="PROSITE" id="PS01227">
    <property type="entry name" value="UPF0012"/>
    <property type="match status" value="1"/>
</dbReference>
<accession>A0A7Y9LQT5</accession>
<evidence type="ECO:0000313" key="4">
    <source>
        <dbReference type="Proteomes" id="UP000521748"/>
    </source>
</evidence>
<dbReference type="RefSeq" id="WP_218846885.1">
    <property type="nucleotide sequence ID" value="NZ_JACBYQ010000001.1"/>
</dbReference>
<dbReference type="InterPro" id="IPR038765">
    <property type="entry name" value="Papain-like_cys_pep_sf"/>
</dbReference>
<dbReference type="Pfam" id="PF00795">
    <property type="entry name" value="CN_hydrolase"/>
    <property type="match status" value="1"/>
</dbReference>